<dbReference type="Proteomes" id="UP001234297">
    <property type="component" value="Chromosome 9"/>
</dbReference>
<comment type="caution">
    <text evidence="1">The sequence shown here is derived from an EMBL/GenBank/DDBJ whole genome shotgun (WGS) entry which is preliminary data.</text>
</comment>
<sequence length="689" mass="77638">MEVAGGNVTWRGLTVKNIFSFVLVVFSVLIHVCIVGRAFKSSLMAANRGERNSDSSIGKGFAAMGIEPRQYRGPITKATKCRQKKTKMIQRVPAVMGIPFCEGDAAAMREERRRCDAGIASSSSCPTAMAVRALLLSRHRIRTLTHHLLHHLNPHISRISQNPISTSPPGITLSPQLNLSSTIASEPPNPIAEDVNEICRVLSDFRSPHHDIESALHPFSSKISTNSVEQVLKRCRNLAVSSHRFFLWAAKLPGFFHSRESYHILVDILGSCREFPLIWDFLSEMRDGGVEIRPEIFWVIFRSYCRAKLPLDAVGAFWKMGEFGLQARVDDLDHLLSVLCRNGLVGQAEEFFEEVKSEFETGAKSYSILMKGWGDRGNGEDALRVFDKMLERGCAVDVVAYNTLLASLCRGGKIDEAYKRFQEMRSRGLQPNARTYAAFVHAYCEANDMHSTLRILDRMRRHDLAPDVFTYNCIIKLLCKNEAMDEAHQLLGEMFERGATPDVWSYNAILAAHCGRCEVNRALGLLKRMKRDSCRPDRHTYNMLLKMLIEAGRVDRAMEIWDGMEEMGFYPSVTTYAVMIHGLAKKKGRIEDACRYFEMMVDEVTACYNAIDFKYIKARKRIGGVEGRILSGKMCSDHKLAFGLLESLKDLTDHNVVIRDMSVSLKPNLNGDGDGPNWNCFNHNEAHAK</sequence>
<accession>A0ACC2KHA6</accession>
<keyword evidence="2" id="KW-1185">Reference proteome</keyword>
<evidence type="ECO:0000313" key="2">
    <source>
        <dbReference type="Proteomes" id="UP001234297"/>
    </source>
</evidence>
<evidence type="ECO:0000313" key="1">
    <source>
        <dbReference type="EMBL" id="KAJ8620372.1"/>
    </source>
</evidence>
<organism evidence="1 2">
    <name type="scientific">Persea americana</name>
    <name type="common">Avocado</name>
    <dbReference type="NCBI Taxonomy" id="3435"/>
    <lineage>
        <taxon>Eukaryota</taxon>
        <taxon>Viridiplantae</taxon>
        <taxon>Streptophyta</taxon>
        <taxon>Embryophyta</taxon>
        <taxon>Tracheophyta</taxon>
        <taxon>Spermatophyta</taxon>
        <taxon>Magnoliopsida</taxon>
        <taxon>Magnoliidae</taxon>
        <taxon>Laurales</taxon>
        <taxon>Lauraceae</taxon>
        <taxon>Persea</taxon>
    </lineage>
</organism>
<dbReference type="EMBL" id="CM056817">
    <property type="protein sequence ID" value="KAJ8620372.1"/>
    <property type="molecule type" value="Genomic_DNA"/>
</dbReference>
<gene>
    <name evidence="1" type="ORF">MRB53_028901</name>
</gene>
<protein>
    <submittedName>
        <fullName evidence="1">Uncharacterized protein</fullName>
    </submittedName>
</protein>
<proteinExistence type="predicted"/>
<name>A0ACC2KHA6_PERAE</name>
<reference evidence="1 2" key="1">
    <citation type="journal article" date="2022" name="Hortic Res">
        <title>A haplotype resolved chromosomal level avocado genome allows analysis of novel avocado genes.</title>
        <authorList>
            <person name="Nath O."/>
            <person name="Fletcher S.J."/>
            <person name="Hayward A."/>
            <person name="Shaw L.M."/>
            <person name="Masouleh A.K."/>
            <person name="Furtado A."/>
            <person name="Henry R.J."/>
            <person name="Mitter N."/>
        </authorList>
    </citation>
    <scope>NUCLEOTIDE SEQUENCE [LARGE SCALE GENOMIC DNA]</scope>
    <source>
        <strain evidence="2">cv. Hass</strain>
    </source>
</reference>